<reference evidence="1" key="1">
    <citation type="submission" date="2021-02" db="EMBL/GenBank/DDBJ databases">
        <authorList>
            <person name="Dougan E. K."/>
            <person name="Rhodes N."/>
            <person name="Thang M."/>
            <person name="Chan C."/>
        </authorList>
    </citation>
    <scope>NUCLEOTIDE SEQUENCE</scope>
</reference>
<protein>
    <submittedName>
        <fullName evidence="1">Uncharacterized protein</fullName>
    </submittedName>
</protein>
<dbReference type="AlphaFoldDB" id="A0A812KXE2"/>
<keyword evidence="2" id="KW-1185">Reference proteome</keyword>
<comment type="caution">
    <text evidence="1">The sequence shown here is derived from an EMBL/GenBank/DDBJ whole genome shotgun (WGS) entry which is preliminary data.</text>
</comment>
<dbReference type="InterPro" id="IPR027417">
    <property type="entry name" value="P-loop_NTPase"/>
</dbReference>
<accession>A0A812KXE2</accession>
<gene>
    <name evidence="1" type="ORF">SPIL2461_LOCUS3790</name>
</gene>
<sequence>FCPVVATNITLNLTSLGPCMILTFNENCHDWCDESKLSCTLLPHPPIGNYSERQGHMVGFFRDPDQRIVSGYHGGGEKFADDRRFHLDAAGIGAFATLPCKPLDDAVPLPKVPLLEFAEAWKGGMTYQLVTEDDHGIPTVLPNRPKVTQADGVQAARRVREGFAFVGITEEWDLSICLFHKMFGGLCVFSEFQDIRPTFPGKSANTDYNTSELMAWHDDIDEIVYEAALEVFHKNLVLYNVSHETCQECYRNAGKEELP</sequence>
<name>A0A812KXE2_SYMPI</name>
<dbReference type="OrthoDB" id="406144at2759"/>
<proteinExistence type="predicted"/>
<organism evidence="1 2">
    <name type="scientific">Symbiodinium pilosum</name>
    <name type="common">Dinoflagellate</name>
    <dbReference type="NCBI Taxonomy" id="2952"/>
    <lineage>
        <taxon>Eukaryota</taxon>
        <taxon>Sar</taxon>
        <taxon>Alveolata</taxon>
        <taxon>Dinophyceae</taxon>
        <taxon>Suessiales</taxon>
        <taxon>Symbiodiniaceae</taxon>
        <taxon>Symbiodinium</taxon>
    </lineage>
</organism>
<dbReference type="Proteomes" id="UP000649617">
    <property type="component" value="Unassembled WGS sequence"/>
</dbReference>
<dbReference type="Gene3D" id="3.40.50.300">
    <property type="entry name" value="P-loop containing nucleotide triphosphate hydrolases"/>
    <property type="match status" value="1"/>
</dbReference>
<feature type="non-terminal residue" evidence="1">
    <location>
        <position position="259"/>
    </location>
</feature>
<evidence type="ECO:0000313" key="1">
    <source>
        <dbReference type="EMBL" id="CAE7235383.1"/>
    </source>
</evidence>
<evidence type="ECO:0000313" key="2">
    <source>
        <dbReference type="Proteomes" id="UP000649617"/>
    </source>
</evidence>
<dbReference type="EMBL" id="CAJNIZ010004718">
    <property type="protein sequence ID" value="CAE7235383.1"/>
    <property type="molecule type" value="Genomic_DNA"/>
</dbReference>